<comment type="caution">
    <text evidence="1">The sequence shown here is derived from an EMBL/GenBank/DDBJ whole genome shotgun (WGS) entry which is preliminary data.</text>
</comment>
<dbReference type="KEGG" id="pht:BLM14_17155"/>
<dbReference type="AlphaFoldDB" id="A0A2N9VTU2"/>
<proteinExistence type="predicted"/>
<organism evidence="1 2">
    <name type="scientific">Phyllobacterium zundukense</name>
    <dbReference type="NCBI Taxonomy" id="1867719"/>
    <lineage>
        <taxon>Bacteria</taxon>
        <taxon>Pseudomonadati</taxon>
        <taxon>Pseudomonadota</taxon>
        <taxon>Alphaproteobacteria</taxon>
        <taxon>Hyphomicrobiales</taxon>
        <taxon>Phyllobacteriaceae</taxon>
        <taxon>Phyllobacterium</taxon>
    </lineage>
</organism>
<evidence type="ECO:0000313" key="1">
    <source>
        <dbReference type="EMBL" id="PIO42910.1"/>
    </source>
</evidence>
<sequence length="117" mass="12631">MGFKFNLMEIVMTKNSHDTALITGASSGIGEMAVRLDPSDPEAHAVMGTSLGVKGDFVRAKAEFDTALRLAPGRSGNPDLLYCWASTFGEPERGAELVDQVMQLDPHFPKWASGQFS</sequence>
<dbReference type="SUPFAM" id="SSF48452">
    <property type="entry name" value="TPR-like"/>
    <property type="match status" value="1"/>
</dbReference>
<accession>A0A2N9VTU2</accession>
<dbReference type="InterPro" id="IPR011990">
    <property type="entry name" value="TPR-like_helical_dom_sf"/>
</dbReference>
<reference evidence="2" key="1">
    <citation type="journal article" date="2017" name="Int J Environ Stud">
        <title>Does the Miocene-Pliocene relict legume Oxytropis triphylla form nitrogen-fixing nodules with a combination of bacterial strains?</title>
        <authorList>
            <person name="Safronova V."/>
            <person name="Belimov A."/>
            <person name="Sazanova A."/>
            <person name="Kuznetsova I."/>
            <person name="Popova J."/>
            <person name="Andronov E."/>
            <person name="Verkhozina A."/>
            <person name="Tikhonovich I."/>
        </authorList>
    </citation>
    <scope>NUCLEOTIDE SEQUENCE [LARGE SCALE GENOMIC DNA]</scope>
    <source>
        <strain evidence="2">Tri-38</strain>
    </source>
</reference>
<dbReference type="Proteomes" id="UP000232163">
    <property type="component" value="Unassembled WGS sequence"/>
</dbReference>
<gene>
    <name evidence="1" type="ORF">B5P45_20945</name>
</gene>
<keyword evidence="2" id="KW-1185">Reference proteome</keyword>
<evidence type="ECO:0000313" key="2">
    <source>
        <dbReference type="Proteomes" id="UP000232163"/>
    </source>
</evidence>
<protein>
    <submittedName>
        <fullName evidence="1">Uncharacterized protein</fullName>
    </submittedName>
</protein>
<dbReference type="EMBL" id="MZMT01000049">
    <property type="protein sequence ID" value="PIO42910.1"/>
    <property type="molecule type" value="Genomic_DNA"/>
</dbReference>
<dbReference type="Gene3D" id="1.25.40.10">
    <property type="entry name" value="Tetratricopeptide repeat domain"/>
    <property type="match status" value="1"/>
</dbReference>
<name>A0A2N9VTU2_9HYPH</name>